<reference evidence="6 7" key="1">
    <citation type="submission" date="2006-10" db="EMBL/GenBank/DDBJ databases">
        <title>Complete sequence of Methanosaeta thermophila PT.</title>
        <authorList>
            <consortium name="US DOE Joint Genome Institute"/>
            <person name="Copeland A."/>
            <person name="Lucas S."/>
            <person name="Lapidus A."/>
            <person name="Barry K."/>
            <person name="Detter J.C."/>
            <person name="Glavina del Rio T."/>
            <person name="Hammon N."/>
            <person name="Israni S."/>
            <person name="Pitluck S."/>
            <person name="Chain P."/>
            <person name="Malfatti S."/>
            <person name="Shin M."/>
            <person name="Vergez L."/>
            <person name="Schmutz J."/>
            <person name="Larimer F."/>
            <person name="Land M."/>
            <person name="Hauser L."/>
            <person name="Kyrpides N."/>
            <person name="Kim E."/>
            <person name="Smith K.S."/>
            <person name="Ingram-Smith C."/>
            <person name="Richardson P."/>
        </authorList>
    </citation>
    <scope>NUCLEOTIDE SEQUENCE [LARGE SCALE GENOMIC DNA]</scope>
    <source>
        <strain evidence="7">DSM 6194 / JCM 14653 / NBRC 101360 / PT</strain>
    </source>
</reference>
<dbReference type="InterPro" id="IPR008571">
    <property type="entry name" value="HerA-like"/>
</dbReference>
<dbReference type="STRING" id="349307.Mthe_1482"/>
<dbReference type="InterPro" id="IPR027417">
    <property type="entry name" value="P-loop_NTPase"/>
</dbReference>
<organism evidence="6 7">
    <name type="scientific">Methanothrix thermoacetophila (strain DSM 6194 / JCM 14653 / NBRC 101360 / PT)</name>
    <name type="common">Methanosaeta thermophila</name>
    <dbReference type="NCBI Taxonomy" id="349307"/>
    <lineage>
        <taxon>Archaea</taxon>
        <taxon>Methanobacteriati</taxon>
        <taxon>Methanobacteriota</taxon>
        <taxon>Stenosarchaea group</taxon>
        <taxon>Methanomicrobia</taxon>
        <taxon>Methanotrichales</taxon>
        <taxon>Methanotrichaceae</taxon>
        <taxon>Methanothrix</taxon>
    </lineage>
</organism>
<comment type="catalytic activity">
    <reaction evidence="2">
        <text>Couples ATP hydrolysis with the unwinding of duplex DNA by translocating in the 3'-5' direction.</text>
        <dbReference type="EC" id="5.6.2.4"/>
    </reaction>
</comment>
<dbReference type="EMBL" id="CP000477">
    <property type="protein sequence ID" value="ABK15255.1"/>
    <property type="molecule type" value="Genomic_DNA"/>
</dbReference>
<sequence>MSETLNPYSDISLSPITKFKDVWRSEAKGIVLSFAERIMVKSMPGNVYRILAKDVRSYEFIIPYDEKADVGEIFTVEDRDMLFLARVVNVQHDSNYNGRWDTSIRGTELYDEEQIFNRVIAEPLGCIPRDQTKRRGAFRKAKTIPTKFSKVKRTEAEEFGFLKDTMGDIEVGVLRNGSRDTDVTVALHSSAMDHHMGIFATTGMGKSNFMKVFAASCMKLASENRSEFGLLIVDPHGEYLRGGKAGKGLLHLTPYASSLKCYSTDPRNHSLPEVSELTISRRDILPEDIKVLHDWTGAQMDALDSIERIFDGDSWIDEILDENGKAMLTERAKVSEKTVDVLVRKLENILSRNKYIKSSGNSSIPGIIEGVKSGKVVLIDIPNLSESSELFLLSLISRRIMEDYRNEEEGRKRCMIVIEEAQRVLGSDSRIARFEEIAREGRKFGVGLCAITQQPKLIDRELLSQFNTVVVMGLADRNDRVRVEESAKQDLSSLDVEIQTLEKGEAIISTLNVPFPIPAKIHIYEDYIERLRPSAPERRSFRPTPD</sequence>
<dbReference type="SUPFAM" id="SSF52540">
    <property type="entry name" value="P-loop containing nucleoside triphosphate hydrolases"/>
    <property type="match status" value="1"/>
</dbReference>
<dbReference type="PANTHER" id="PTHR42957">
    <property type="entry name" value="HELICASE MJ1565-RELATED"/>
    <property type="match status" value="1"/>
</dbReference>
<dbReference type="HOGENOM" id="CLU_023842_3_0_2"/>
<dbReference type="Pfam" id="PF01935">
    <property type="entry name" value="DUF87"/>
    <property type="match status" value="1"/>
</dbReference>
<evidence type="ECO:0000256" key="4">
    <source>
        <dbReference type="ARBA" id="ARBA00048988"/>
    </source>
</evidence>
<comment type="similarity">
    <text evidence="1">Belongs to the HerA family.</text>
</comment>
<evidence type="ECO:0000313" key="7">
    <source>
        <dbReference type="Proteomes" id="UP000000674"/>
    </source>
</evidence>
<dbReference type="Proteomes" id="UP000000674">
    <property type="component" value="Chromosome"/>
</dbReference>
<evidence type="ECO:0000313" key="6">
    <source>
        <dbReference type="EMBL" id="ABK15255.1"/>
    </source>
</evidence>
<keyword evidence="7" id="KW-1185">Reference proteome</keyword>
<comment type="catalytic activity">
    <reaction evidence="4">
        <text>ATP + H2O = ADP + phosphate + H(+)</text>
        <dbReference type="Rhea" id="RHEA:13065"/>
        <dbReference type="ChEBI" id="CHEBI:15377"/>
        <dbReference type="ChEBI" id="CHEBI:15378"/>
        <dbReference type="ChEBI" id="CHEBI:30616"/>
        <dbReference type="ChEBI" id="CHEBI:43474"/>
        <dbReference type="ChEBI" id="CHEBI:456216"/>
        <dbReference type="EC" id="5.6.2.4"/>
    </reaction>
</comment>
<gene>
    <name evidence="6" type="ordered locus">Mthe_1482</name>
</gene>
<dbReference type="GO" id="GO:0043138">
    <property type="term" value="F:3'-5' DNA helicase activity"/>
    <property type="evidence" value="ECO:0007669"/>
    <property type="project" value="UniProtKB-EC"/>
</dbReference>
<proteinExistence type="inferred from homology"/>
<evidence type="ECO:0000259" key="5">
    <source>
        <dbReference type="Pfam" id="PF01935"/>
    </source>
</evidence>
<dbReference type="AlphaFoldDB" id="A0B981"/>
<dbReference type="InterPro" id="IPR002789">
    <property type="entry name" value="HerA_central"/>
</dbReference>
<protein>
    <recommendedName>
        <fullName evidence="5">Helicase HerA central domain-containing protein</fullName>
    </recommendedName>
</protein>
<dbReference type="KEGG" id="mtp:Mthe_1482"/>
<feature type="domain" description="Helicase HerA central" evidence="5">
    <location>
        <begin position="169"/>
        <end position="400"/>
    </location>
</feature>
<accession>A0B981</accession>
<comment type="catalytic activity">
    <reaction evidence="3">
        <text>ATP + H2O = ADP + phosphate + H(+)</text>
        <dbReference type="Rhea" id="RHEA:13065"/>
        <dbReference type="ChEBI" id="CHEBI:15377"/>
        <dbReference type="ChEBI" id="CHEBI:15378"/>
        <dbReference type="ChEBI" id="CHEBI:30616"/>
        <dbReference type="ChEBI" id="CHEBI:43474"/>
        <dbReference type="ChEBI" id="CHEBI:456216"/>
        <dbReference type="EC" id="5.6.2.3"/>
    </reaction>
</comment>
<evidence type="ECO:0000256" key="1">
    <source>
        <dbReference type="ARBA" id="ARBA00007816"/>
    </source>
</evidence>
<dbReference type="GO" id="GO:0043139">
    <property type="term" value="F:5'-3' DNA helicase activity"/>
    <property type="evidence" value="ECO:0007669"/>
    <property type="project" value="UniProtKB-EC"/>
</dbReference>
<dbReference type="PANTHER" id="PTHR42957:SF1">
    <property type="entry name" value="HELICASE MJ1565-RELATED"/>
    <property type="match status" value="1"/>
</dbReference>
<evidence type="ECO:0000256" key="3">
    <source>
        <dbReference type="ARBA" id="ARBA00048954"/>
    </source>
</evidence>
<evidence type="ECO:0000256" key="2">
    <source>
        <dbReference type="ARBA" id="ARBA00034617"/>
    </source>
</evidence>
<name>A0B981_METTP</name>
<dbReference type="Gene3D" id="3.40.50.300">
    <property type="entry name" value="P-loop containing nucleotide triphosphate hydrolases"/>
    <property type="match status" value="2"/>
</dbReference>